<dbReference type="Proteomes" id="UP000010482">
    <property type="component" value="Chromosome"/>
</dbReference>
<protein>
    <recommendedName>
        <fullName evidence="3">Transposase</fullName>
    </recommendedName>
</protein>
<accession>K9YQB6</accession>
<dbReference type="OrthoDB" id="501880at2"/>
<evidence type="ECO:0008006" key="3">
    <source>
        <dbReference type="Google" id="ProtNLM"/>
    </source>
</evidence>
<dbReference type="eggNOG" id="COG0675">
    <property type="taxonomic scope" value="Bacteria"/>
</dbReference>
<reference evidence="1" key="1">
    <citation type="submission" date="2012-04" db="EMBL/GenBank/DDBJ databases">
        <title>Finished genome of Dactylococcopsis salina PCC 8305.</title>
        <authorList>
            <consortium name="US DOE Joint Genome Institute"/>
            <person name="Gugger M."/>
            <person name="Coursin T."/>
            <person name="Rippka R."/>
            <person name="Tandeau De Marsac N."/>
            <person name="Huntemann M."/>
            <person name="Wei C.-L."/>
            <person name="Han J."/>
            <person name="Detter J.C."/>
            <person name="Han C."/>
            <person name="Tapia R."/>
            <person name="Daligault H."/>
            <person name="Chen A."/>
            <person name="Krypides N."/>
            <person name="Mavromatis K."/>
            <person name="Markowitz V."/>
            <person name="Szeto E."/>
            <person name="Ivanova N."/>
            <person name="Ovchinnikova G."/>
            <person name="Pagani I."/>
            <person name="Pati A."/>
            <person name="Goodwin L."/>
            <person name="Peters L."/>
            <person name="Pitluck S."/>
            <person name="Woyke T."/>
            <person name="Kerfeld C."/>
        </authorList>
    </citation>
    <scope>NUCLEOTIDE SEQUENCE [LARGE SCALE GENOMIC DNA]</scope>
    <source>
        <strain evidence="1">PCC 8305</strain>
    </source>
</reference>
<evidence type="ECO:0000313" key="1">
    <source>
        <dbReference type="EMBL" id="AFZ49084.1"/>
    </source>
</evidence>
<dbReference type="RefSeq" id="WP_015228097.1">
    <property type="nucleotide sequence ID" value="NC_019780.1"/>
</dbReference>
<dbReference type="KEGG" id="dsl:Dacsa_0278"/>
<keyword evidence="2" id="KW-1185">Reference proteome</keyword>
<gene>
    <name evidence="1" type="ORF">Dacsa_0278</name>
</gene>
<proteinExistence type="predicted"/>
<sequence length="489" mass="56779">MARKKTAKNQYTVTQVGYCVGGDTVKAREMARRAGRLRSDIWNKYGSLQAWGISHQKLYKAFQETNPPSFYKISQKQWQKTFERVIDDIHASQEAAKSIVIKKIYRKFRPEKDFHGKELEDTSFRKELLESLDTLEWMDYPLIHRWMRDAYHRGHTYVNNQICIGVDNGATIKRISRNLVKVTTQGEKIKSRKYEQLSLFFKVGRTTPKGLFQIIFDDFNNEVRLHYPKVLDKESSVKKGSCGLDKGYTEAFTDSNCLTYGEGIGKVMQTSVSKRHQRGKSRNKLYQIAKKKGNDKIFRSNLTKKRHNRREKRKKETLNTKIRAGINKFFDHYNHAITEDLSFVVKNKKQSKKVNRNLAEWCKGTLQKSLDEIATRRNCQVSVVNAAYTSQVDSRYGVLLGTRKGDQFFTFDGEVLSADGNAARNIEARLTDAKIPRYLKSIEVRKVLIKRTVSFLRERGYYLKDAINFGWFNSKHLKGITLEKAMALE</sequence>
<organism evidence="1 2">
    <name type="scientific">Dactylococcopsis salina (strain PCC 8305)</name>
    <name type="common">Myxobactron salinum</name>
    <dbReference type="NCBI Taxonomy" id="13035"/>
    <lineage>
        <taxon>Bacteria</taxon>
        <taxon>Bacillati</taxon>
        <taxon>Cyanobacteriota</taxon>
        <taxon>Cyanophyceae</taxon>
        <taxon>Nodosilineales</taxon>
        <taxon>Cymatolegaceae</taxon>
        <taxon>Dactylococcopsis</taxon>
    </lineage>
</organism>
<dbReference type="PATRIC" id="fig|13035.3.peg.321"/>
<name>K9YQB6_DACS8</name>
<evidence type="ECO:0000313" key="2">
    <source>
        <dbReference type="Proteomes" id="UP000010482"/>
    </source>
</evidence>
<dbReference type="HOGENOM" id="CLU_047093_0_0_3"/>
<dbReference type="AlphaFoldDB" id="K9YQB6"/>
<dbReference type="EMBL" id="CP003944">
    <property type="protein sequence ID" value="AFZ49084.1"/>
    <property type="molecule type" value="Genomic_DNA"/>
</dbReference>